<accession>A0A382QEL5</accession>
<dbReference type="InterPro" id="IPR034904">
    <property type="entry name" value="FSCA_dom_sf"/>
</dbReference>
<dbReference type="Pfam" id="PF01883">
    <property type="entry name" value="FeS_assembly_P"/>
    <property type="match status" value="1"/>
</dbReference>
<proteinExistence type="predicted"/>
<dbReference type="PANTHER" id="PTHR42831">
    <property type="entry name" value="FE-S PROTEIN MATURATION AUXILIARY FACTOR YITW"/>
    <property type="match status" value="1"/>
</dbReference>
<protein>
    <recommendedName>
        <fullName evidence="1">MIP18 family-like domain-containing protein</fullName>
    </recommendedName>
</protein>
<dbReference type="PANTHER" id="PTHR42831:SF1">
    <property type="entry name" value="FE-S PROTEIN MATURATION AUXILIARY FACTOR YITW"/>
    <property type="match status" value="1"/>
</dbReference>
<dbReference type="InterPro" id="IPR002744">
    <property type="entry name" value="MIP18-like"/>
</dbReference>
<dbReference type="AlphaFoldDB" id="A0A382QEL5"/>
<organism evidence="2">
    <name type="scientific">marine metagenome</name>
    <dbReference type="NCBI Taxonomy" id="408172"/>
    <lineage>
        <taxon>unclassified sequences</taxon>
        <taxon>metagenomes</taxon>
        <taxon>ecological metagenomes</taxon>
    </lineage>
</organism>
<sequence length="174" mass="18122">METIELTRDCVAVQIPDGTSVTLNKGTPVDITQTLGGTYTVRAGAGLFRVGGNDADALGKDVANDSGGAAGPVTVKSVHEMLKNCFDPEIPVNIVDLGLVYDTAVEEAEDGAKVGVKMTLTAPGCGMGPTIAEDAQNKILALNGVGEANVEIVWDPPWHQSMITEDGRKILGME</sequence>
<dbReference type="Gene3D" id="3.30.300.130">
    <property type="entry name" value="Fe-S cluster assembly (FSCA)"/>
    <property type="match status" value="1"/>
</dbReference>
<dbReference type="EMBL" id="UINC01113931">
    <property type="protein sequence ID" value="SVC83886.1"/>
    <property type="molecule type" value="Genomic_DNA"/>
</dbReference>
<feature type="domain" description="MIP18 family-like" evidence="1">
    <location>
        <begin position="78"/>
        <end position="150"/>
    </location>
</feature>
<dbReference type="InterPro" id="IPR017776">
    <property type="entry name" value="FeS_assembly_SufT_put"/>
</dbReference>
<dbReference type="InterPro" id="IPR052339">
    <property type="entry name" value="Fe-S_Maturation_MIP18"/>
</dbReference>
<dbReference type="NCBIfam" id="TIGR03406">
    <property type="entry name" value="FeS_long_SufT"/>
    <property type="match status" value="1"/>
</dbReference>
<reference evidence="2" key="1">
    <citation type="submission" date="2018-05" db="EMBL/GenBank/DDBJ databases">
        <authorList>
            <person name="Lanie J.A."/>
            <person name="Ng W.-L."/>
            <person name="Kazmierczak K.M."/>
            <person name="Andrzejewski T.M."/>
            <person name="Davidsen T.M."/>
            <person name="Wayne K.J."/>
            <person name="Tettelin H."/>
            <person name="Glass J.I."/>
            <person name="Rusch D."/>
            <person name="Podicherti R."/>
            <person name="Tsui H.-C.T."/>
            <person name="Winkler M.E."/>
        </authorList>
    </citation>
    <scope>NUCLEOTIDE SEQUENCE</scope>
</reference>
<dbReference type="SUPFAM" id="SSF117916">
    <property type="entry name" value="Fe-S cluster assembly (FSCA) domain-like"/>
    <property type="match status" value="1"/>
</dbReference>
<name>A0A382QEL5_9ZZZZ</name>
<evidence type="ECO:0000259" key="1">
    <source>
        <dbReference type="Pfam" id="PF01883"/>
    </source>
</evidence>
<evidence type="ECO:0000313" key="2">
    <source>
        <dbReference type="EMBL" id="SVC83886.1"/>
    </source>
</evidence>
<gene>
    <name evidence="2" type="ORF">METZ01_LOCUS336740</name>
</gene>